<dbReference type="GO" id="GO:0016887">
    <property type="term" value="F:ATP hydrolysis activity"/>
    <property type="evidence" value="ECO:0007669"/>
    <property type="project" value="InterPro"/>
</dbReference>
<dbReference type="PANTHER" id="PTHR42794">
    <property type="entry name" value="HEMIN IMPORT ATP-BINDING PROTEIN HMUV"/>
    <property type="match status" value="1"/>
</dbReference>
<dbReference type="EMBL" id="FXZM01000006">
    <property type="protein sequence ID" value="SMY11964.1"/>
    <property type="molecule type" value="Genomic_DNA"/>
</dbReference>
<evidence type="ECO:0000313" key="8">
    <source>
        <dbReference type="Proteomes" id="UP000234462"/>
    </source>
</evidence>
<name>A0A2H1L4Y0_9MICO</name>
<dbReference type="InterPro" id="IPR003439">
    <property type="entry name" value="ABC_transporter-like_ATP-bd"/>
</dbReference>
<evidence type="ECO:0000256" key="4">
    <source>
        <dbReference type="ARBA" id="ARBA00022967"/>
    </source>
</evidence>
<organism evidence="7 8">
    <name type="scientific">Brevibacterium jeotgali</name>
    <dbReference type="NCBI Taxonomy" id="1262550"/>
    <lineage>
        <taxon>Bacteria</taxon>
        <taxon>Bacillati</taxon>
        <taxon>Actinomycetota</taxon>
        <taxon>Actinomycetes</taxon>
        <taxon>Micrococcales</taxon>
        <taxon>Brevibacteriaceae</taxon>
        <taxon>Brevibacterium</taxon>
    </lineage>
</organism>
<dbReference type="GO" id="GO:0005524">
    <property type="term" value="F:ATP binding"/>
    <property type="evidence" value="ECO:0007669"/>
    <property type="project" value="UniProtKB-KW"/>
</dbReference>
<dbReference type="SMART" id="SM00382">
    <property type="entry name" value="AAA"/>
    <property type="match status" value="1"/>
</dbReference>
<keyword evidence="8" id="KW-1185">Reference proteome</keyword>
<evidence type="ECO:0000256" key="5">
    <source>
        <dbReference type="SAM" id="MobiDB-lite"/>
    </source>
</evidence>
<evidence type="ECO:0000256" key="2">
    <source>
        <dbReference type="ARBA" id="ARBA00022741"/>
    </source>
</evidence>
<evidence type="ECO:0000256" key="3">
    <source>
        <dbReference type="ARBA" id="ARBA00022840"/>
    </source>
</evidence>
<feature type="domain" description="ABC transporter" evidence="6">
    <location>
        <begin position="8"/>
        <end position="245"/>
    </location>
</feature>
<keyword evidence="1" id="KW-0813">Transport</keyword>
<dbReference type="RefSeq" id="WP_101588908.1">
    <property type="nucleotide sequence ID" value="NZ_FXZM01000006.1"/>
</dbReference>
<dbReference type="CDD" id="cd03214">
    <property type="entry name" value="ABC_Iron-Siderophores_B12_Hemin"/>
    <property type="match status" value="1"/>
</dbReference>
<evidence type="ECO:0000313" key="7">
    <source>
        <dbReference type="EMBL" id="SMY11964.1"/>
    </source>
</evidence>
<dbReference type="InterPro" id="IPR017871">
    <property type="entry name" value="ABC_transporter-like_CS"/>
</dbReference>
<feature type="compositionally biased region" description="Acidic residues" evidence="5">
    <location>
        <begin position="267"/>
        <end position="278"/>
    </location>
</feature>
<protein>
    <submittedName>
        <fullName evidence="7">Iron complex transport system ATP-binding protein</fullName>
        <ecNumber evidence="7">3.6.3.34</ecNumber>
    </submittedName>
</protein>
<reference evidence="8" key="1">
    <citation type="submission" date="2017-03" db="EMBL/GenBank/DDBJ databases">
        <authorList>
            <person name="Monnet C."/>
        </authorList>
    </citation>
    <scope>NUCLEOTIDE SEQUENCE [LARGE SCALE GENOMIC DNA]</scope>
    <source>
        <strain evidence="8">SJ5-8</strain>
    </source>
</reference>
<keyword evidence="3 7" id="KW-0067">ATP-binding</keyword>
<dbReference type="InterPro" id="IPR027417">
    <property type="entry name" value="P-loop_NTPase"/>
</dbReference>
<accession>A0A2H1L4Y0</accession>
<keyword evidence="2" id="KW-0547">Nucleotide-binding</keyword>
<dbReference type="FunFam" id="3.40.50.300:FF:000134">
    <property type="entry name" value="Iron-enterobactin ABC transporter ATP-binding protein"/>
    <property type="match status" value="1"/>
</dbReference>
<dbReference type="Proteomes" id="UP000234462">
    <property type="component" value="Unassembled WGS sequence"/>
</dbReference>
<dbReference type="SUPFAM" id="SSF52540">
    <property type="entry name" value="P-loop containing nucleoside triphosphate hydrolases"/>
    <property type="match status" value="1"/>
</dbReference>
<dbReference type="PANTHER" id="PTHR42794:SF1">
    <property type="entry name" value="HEMIN IMPORT ATP-BINDING PROTEIN HMUV"/>
    <property type="match status" value="1"/>
</dbReference>
<sequence length="338" mass="36106">MALAHDELTVEGLTVELGGASIVRQVSVSLPARAVIGVIGPNGAGKSTFLRSIAGVVPVTAGSVSWEGEDLLRMSSRRRARLLALVEQNAHTEEQLTVREVVELGRVPHQPVFRFGGSTPEDLSRVTRAMDIAECSQFSERRYTTLSGGQRQRVGLARALAQEPRLLLLDEPTNHLDPHAELSILRLLRTLADEGTTVVTALHDLSHAGRVCDAVIVLRDGALHAAGDPVSVLTPDTIRRVYGVDADVLRHPRTSAPVFALSLPDESPPDECPPDEALPEASPRDEPLLDEPLLDESLLDESLPAGSLAAGVGGQGMRSSGRTFVPNASSHARWSSPT</sequence>
<gene>
    <name evidence="7" type="ORF">BJEO58_01558</name>
</gene>
<dbReference type="PROSITE" id="PS50893">
    <property type="entry name" value="ABC_TRANSPORTER_2"/>
    <property type="match status" value="1"/>
</dbReference>
<dbReference type="Pfam" id="PF00005">
    <property type="entry name" value="ABC_tran"/>
    <property type="match status" value="1"/>
</dbReference>
<dbReference type="InterPro" id="IPR003593">
    <property type="entry name" value="AAA+_ATPase"/>
</dbReference>
<dbReference type="OrthoDB" id="5296765at2"/>
<dbReference type="PROSITE" id="PS00211">
    <property type="entry name" value="ABC_TRANSPORTER_1"/>
    <property type="match status" value="1"/>
</dbReference>
<feature type="region of interest" description="Disordered" evidence="5">
    <location>
        <begin position="261"/>
        <end position="338"/>
    </location>
</feature>
<keyword evidence="7" id="KW-0378">Hydrolase</keyword>
<dbReference type="EC" id="3.6.3.34" evidence="7"/>
<evidence type="ECO:0000259" key="6">
    <source>
        <dbReference type="PROSITE" id="PS50893"/>
    </source>
</evidence>
<feature type="compositionally biased region" description="Polar residues" evidence="5">
    <location>
        <begin position="317"/>
        <end position="338"/>
    </location>
</feature>
<dbReference type="AlphaFoldDB" id="A0A2H1L4Y0"/>
<proteinExistence type="predicted"/>
<feature type="compositionally biased region" description="Acidic residues" evidence="5">
    <location>
        <begin position="288"/>
        <end position="299"/>
    </location>
</feature>
<dbReference type="Gene3D" id="3.40.50.300">
    <property type="entry name" value="P-loop containing nucleotide triphosphate hydrolases"/>
    <property type="match status" value="1"/>
</dbReference>
<evidence type="ECO:0000256" key="1">
    <source>
        <dbReference type="ARBA" id="ARBA00022448"/>
    </source>
</evidence>
<keyword evidence="4" id="KW-1278">Translocase</keyword>